<dbReference type="AlphaFoldDB" id="A0A917JFP9"/>
<dbReference type="GO" id="GO:0003700">
    <property type="term" value="F:DNA-binding transcription factor activity"/>
    <property type="evidence" value="ECO:0007669"/>
    <property type="project" value="InterPro"/>
</dbReference>
<accession>A0A917JFP9</accession>
<dbReference type="SUPFAM" id="SSF46689">
    <property type="entry name" value="Homeodomain-like"/>
    <property type="match status" value="2"/>
</dbReference>
<name>A0A917JFP9_9ENTE</name>
<feature type="transmembrane region" description="Helical" evidence="4">
    <location>
        <begin position="274"/>
        <end position="295"/>
    </location>
</feature>
<dbReference type="GO" id="GO:0043565">
    <property type="term" value="F:sequence-specific DNA binding"/>
    <property type="evidence" value="ECO:0007669"/>
    <property type="project" value="InterPro"/>
</dbReference>
<keyword evidence="4" id="KW-1133">Transmembrane helix</keyword>
<evidence type="ECO:0000256" key="2">
    <source>
        <dbReference type="ARBA" id="ARBA00023125"/>
    </source>
</evidence>
<dbReference type="SMART" id="SM00342">
    <property type="entry name" value="HTH_ARAC"/>
    <property type="match status" value="1"/>
</dbReference>
<dbReference type="Pfam" id="PF12833">
    <property type="entry name" value="HTH_18"/>
    <property type="match status" value="1"/>
</dbReference>
<keyword evidence="4" id="KW-0812">Transmembrane</keyword>
<evidence type="ECO:0000256" key="4">
    <source>
        <dbReference type="SAM" id="Phobius"/>
    </source>
</evidence>
<keyword evidence="3" id="KW-0804">Transcription</keyword>
<keyword evidence="7" id="KW-1185">Reference proteome</keyword>
<evidence type="ECO:0000256" key="3">
    <source>
        <dbReference type="ARBA" id="ARBA00023163"/>
    </source>
</evidence>
<dbReference type="PANTHER" id="PTHR43280">
    <property type="entry name" value="ARAC-FAMILY TRANSCRIPTIONAL REGULATOR"/>
    <property type="match status" value="1"/>
</dbReference>
<sequence>MKQGSIYRKIFFSFSAIIIIYTIIILFTVISKEVSRQKYESVTEIEFYLEREASLMDSKFKTALDSTKILSENPYVKLLAEKSQQSYTLYAQIFDQMKASLFSGDQFDYKVGITTGEDEIVVGLNGYFLFDDYLSFIGLEDSAEIAAFFNTEDLNGMTFFSFNNQIYLIRKMYIPEVNESLYFILNWNESAVYKSYSRYPEGKFYFVSDDYRGGLPLKMEKGFESSHLLNNNGIGTQVLSKDTVFWKRSLSVPDVYFVLIYPNRAISQVPIDTVWFILSLLLGLLAFGSCLTFYFSRTSYRPYQKIISKIQQDAQPEKLNMDAILERIENLKMTNYDLGQFKEESMDEIREIFLKNILLDKYPQSELRRMAPILGWEALDHGGVVVVLTMNGKAVDEIELSDKQLVKARKKILEYGTLADKSTLFIQPMNYDQFLLIYLTKDQELIIQTMATLRKIIKQELSTNVAFVMSAPFNNLEELPRSLQDVVVLSVETSFRNEKLTINEREQKGMTYIYPVEIEQKLINLVKSKEVDQAKQGLENLLRTNFIERRLNTQDLETMKQALLNTLKRLMQINNTDYSLFYQEHKEQFEKLIGTDQKMLYQLFQLIFSEFFEQTQAVEATNYDVVSHVIEYIDGHYTEDLSLGDLAGRFHLTESYLSKLIKESTGISFKTYLNLLKVNRAKELLAQRNQNVTEVAEEVGCKNVNTFIRIFKQHTGTTPGKYQSYLIED</sequence>
<keyword evidence="4" id="KW-0472">Membrane</keyword>
<dbReference type="PANTHER" id="PTHR43280:SF2">
    <property type="entry name" value="HTH-TYPE TRANSCRIPTIONAL REGULATOR EXSA"/>
    <property type="match status" value="1"/>
</dbReference>
<evidence type="ECO:0000256" key="1">
    <source>
        <dbReference type="ARBA" id="ARBA00023015"/>
    </source>
</evidence>
<dbReference type="EMBL" id="BMDT01000002">
    <property type="protein sequence ID" value="GGI65237.1"/>
    <property type="molecule type" value="Genomic_DNA"/>
</dbReference>
<evidence type="ECO:0000259" key="5">
    <source>
        <dbReference type="PROSITE" id="PS01124"/>
    </source>
</evidence>
<feature type="domain" description="HTH araC/xylS-type" evidence="5">
    <location>
        <begin position="627"/>
        <end position="725"/>
    </location>
</feature>
<proteinExistence type="predicted"/>
<evidence type="ECO:0000313" key="7">
    <source>
        <dbReference type="Proteomes" id="UP000622610"/>
    </source>
</evidence>
<feature type="transmembrane region" description="Helical" evidence="4">
    <location>
        <begin position="12"/>
        <end position="30"/>
    </location>
</feature>
<reference evidence="6" key="2">
    <citation type="submission" date="2020-09" db="EMBL/GenBank/DDBJ databases">
        <authorList>
            <person name="Sun Q."/>
            <person name="Sedlacek I."/>
        </authorList>
    </citation>
    <scope>NUCLEOTIDE SEQUENCE</scope>
    <source>
        <strain evidence="6">CCM 8433</strain>
    </source>
</reference>
<gene>
    <name evidence="6" type="ORF">GCM10011482_08910</name>
</gene>
<reference evidence="6" key="1">
    <citation type="journal article" date="2014" name="Int. J. Syst. Evol. Microbiol.">
        <title>Complete genome sequence of Corynebacterium casei LMG S-19264T (=DSM 44701T), isolated from a smear-ripened cheese.</title>
        <authorList>
            <consortium name="US DOE Joint Genome Institute (JGI-PGF)"/>
            <person name="Walter F."/>
            <person name="Albersmeier A."/>
            <person name="Kalinowski J."/>
            <person name="Ruckert C."/>
        </authorList>
    </citation>
    <scope>NUCLEOTIDE SEQUENCE</scope>
    <source>
        <strain evidence="6">CCM 8433</strain>
    </source>
</reference>
<evidence type="ECO:0000313" key="6">
    <source>
        <dbReference type="EMBL" id="GGI65237.1"/>
    </source>
</evidence>
<dbReference type="Gene3D" id="1.10.10.60">
    <property type="entry name" value="Homeodomain-like"/>
    <property type="match status" value="2"/>
</dbReference>
<dbReference type="PROSITE" id="PS01124">
    <property type="entry name" value="HTH_ARAC_FAMILY_2"/>
    <property type="match status" value="1"/>
</dbReference>
<keyword evidence="2" id="KW-0238">DNA-binding</keyword>
<dbReference type="InterPro" id="IPR009057">
    <property type="entry name" value="Homeodomain-like_sf"/>
</dbReference>
<comment type="caution">
    <text evidence="6">The sequence shown here is derived from an EMBL/GenBank/DDBJ whole genome shotgun (WGS) entry which is preliminary data.</text>
</comment>
<keyword evidence="1" id="KW-0805">Transcription regulation</keyword>
<dbReference type="Proteomes" id="UP000622610">
    <property type="component" value="Unassembled WGS sequence"/>
</dbReference>
<protein>
    <recommendedName>
        <fullName evidence="5">HTH araC/xylS-type domain-containing protein</fullName>
    </recommendedName>
</protein>
<dbReference type="RefSeq" id="WP_188367071.1">
    <property type="nucleotide sequence ID" value="NZ_BMDT01000002.1"/>
</dbReference>
<dbReference type="InterPro" id="IPR018060">
    <property type="entry name" value="HTH_AraC"/>
</dbReference>
<organism evidence="6 7">
    <name type="scientific">Enterococcus alcedinis</name>
    <dbReference type="NCBI Taxonomy" id="1274384"/>
    <lineage>
        <taxon>Bacteria</taxon>
        <taxon>Bacillati</taxon>
        <taxon>Bacillota</taxon>
        <taxon>Bacilli</taxon>
        <taxon>Lactobacillales</taxon>
        <taxon>Enterococcaceae</taxon>
        <taxon>Enterococcus</taxon>
    </lineage>
</organism>